<dbReference type="EMBL" id="CP010802">
    <property type="protein sequence ID" value="ALC15008.1"/>
    <property type="molecule type" value="Genomic_DNA"/>
</dbReference>
<proteinExistence type="predicted"/>
<dbReference type="RefSeq" id="WP_157671694.1">
    <property type="nucleotide sequence ID" value="NZ_CP010802.1"/>
</dbReference>
<dbReference type="Proteomes" id="UP000057158">
    <property type="component" value="Chromosome"/>
</dbReference>
<keyword evidence="3" id="KW-1185">Reference proteome</keyword>
<protein>
    <submittedName>
        <fullName evidence="2">Uncharacterized protein</fullName>
    </submittedName>
</protein>
<name>A0A0M4CYS6_9BACT</name>
<organism evidence="2 3">
    <name type="scientific">Desulfuromonas soudanensis</name>
    <dbReference type="NCBI Taxonomy" id="1603606"/>
    <lineage>
        <taxon>Bacteria</taxon>
        <taxon>Pseudomonadati</taxon>
        <taxon>Thermodesulfobacteriota</taxon>
        <taxon>Desulfuromonadia</taxon>
        <taxon>Desulfuromonadales</taxon>
        <taxon>Desulfuromonadaceae</taxon>
        <taxon>Desulfuromonas</taxon>
    </lineage>
</organism>
<dbReference type="PATRIC" id="fig|1603606.3.peg.231"/>
<evidence type="ECO:0000313" key="3">
    <source>
        <dbReference type="Proteomes" id="UP000057158"/>
    </source>
</evidence>
<feature type="transmembrane region" description="Helical" evidence="1">
    <location>
        <begin position="20"/>
        <end position="39"/>
    </location>
</feature>
<evidence type="ECO:0000313" key="2">
    <source>
        <dbReference type="EMBL" id="ALC15008.1"/>
    </source>
</evidence>
<evidence type="ECO:0000256" key="1">
    <source>
        <dbReference type="SAM" id="Phobius"/>
    </source>
</evidence>
<accession>A0A0M4CYS6</accession>
<reference evidence="2 3" key="1">
    <citation type="submission" date="2015-07" db="EMBL/GenBank/DDBJ databases">
        <title>Isolation and Genomic Characterization of a Novel Halophilic Metal-Reducing Deltaproteobacterium from the Deep Subsurface.</title>
        <authorList>
            <person name="Badalamenti J.P."/>
            <person name="Summers Z.M."/>
            <person name="Gralnick J.A."/>
            <person name="Bond D.R."/>
        </authorList>
    </citation>
    <scope>NUCLEOTIDE SEQUENCE [LARGE SCALE GENOMIC DNA]</scope>
    <source>
        <strain evidence="2 3">WTL</strain>
    </source>
</reference>
<keyword evidence="1" id="KW-1133">Transmembrane helix</keyword>
<dbReference type="AlphaFoldDB" id="A0A0M4CYS6"/>
<gene>
    <name evidence="2" type="ORF">DSOUD_0208</name>
</gene>
<keyword evidence="1" id="KW-0812">Transmembrane</keyword>
<keyword evidence="1" id="KW-0472">Membrane</keyword>
<dbReference type="KEGG" id="des:DSOUD_0208"/>
<sequence>MKAGNRYGETPSTTTVVNILLYGGVLAVVVAVFIAWPALAHIGSKIF</sequence>